<dbReference type="PROSITE" id="PS50045">
    <property type="entry name" value="SIGMA54_INTERACT_4"/>
    <property type="match status" value="1"/>
</dbReference>
<feature type="coiled-coil region" evidence="3">
    <location>
        <begin position="454"/>
        <end position="495"/>
    </location>
</feature>
<keyword evidence="4" id="KW-0812">Transmembrane</keyword>
<dbReference type="Pfam" id="PF05226">
    <property type="entry name" value="CHASE2"/>
    <property type="match status" value="1"/>
</dbReference>
<evidence type="ECO:0000256" key="2">
    <source>
        <dbReference type="ARBA" id="ARBA00022840"/>
    </source>
</evidence>
<organism evidence="6 7">
    <name type="scientific">Nitrospira defluvii</name>
    <dbReference type="NCBI Taxonomy" id="330214"/>
    <lineage>
        <taxon>Bacteria</taxon>
        <taxon>Pseudomonadati</taxon>
        <taxon>Nitrospirota</taxon>
        <taxon>Nitrospiria</taxon>
        <taxon>Nitrospirales</taxon>
        <taxon>Nitrospiraceae</taxon>
        <taxon>Nitrospira</taxon>
    </lineage>
</organism>
<accession>A0ABM8QF62</accession>
<proteinExistence type="predicted"/>
<dbReference type="SUPFAM" id="SSF52540">
    <property type="entry name" value="P-loop containing nucleoside triphosphate hydrolases"/>
    <property type="match status" value="1"/>
</dbReference>
<sequence>MSTATRLFVRNVWLQALVMALCALLVSQLIWTAAPATFHAIEWAPYDTWIRLRPHPAPDPHLLLVTRDPAGDHQFGAGQWDRSLAATLITALHDAGATAIGIDIPLDLPSPPNLGGAVSDALLIEAAKSAGTVAYPAVLAPAIDQEGPSPMMPPQHLVPGKSTLQPVLDLDRVVRRGLLYHGSGSSELPSLGLSLAAGVWQVPLERIERRSGSIRLPHAQIGGGATGDVTIPVDRQGRLLLNFTGPQSLAPIPSATILDIFRLIEQKDNDRLVALVNGKAVLLTTQPRPQPERTVPSGEDTTDMLLQAQLLHTLLTQDWIRELTPWQRGVLAFVLSVGVAWAAFRWTDWRGILLGSGLLLVYLAVAVISLALLRLVLPFVMPVTAALLLLVAGSLLGQIVATRRLVLLEQDMLSVQQQLVAVREALIYQETAVESLEEDLESARTSMSHSASKAAESATLAADLQRMLAEAQAQEEATRQRMDALEGQLHNLRAATISAAPLRNIEQEQLRRECEQSGIVTNDPAMLTMFRDLKKGARSPVTVLITGEAGTGKELCARAVHRLSPRAAKPFVAVNMAAISPELFESELFGHVRGSFTGAHADRKGYFELAHLGTIFLDEIGDLRLDHQSKLLRVLQDRTFYRVGATSPTTVDVRIVAATNKDLQRGVSEGWFREDLYFRLKGLVLHLPPLRERTADIPLLAEVCLREAAQKSHQPPMPLSGEALEALTTQSWKGNVRELRQCLEQAVALAEGALITASDLRLPGTSTSVADTPTAAALLPDSAGDLAVLNQLRRNRFDMQATARALGWDRSTVTQRLKGLCFQALVESAGDQAKAASALAGAPSLLRTVELKLMDYRAHLMDTIAPFADVEEALVDCKRRFKNLPERHFRFVETLVRRHFESQA</sequence>
<dbReference type="InterPro" id="IPR003593">
    <property type="entry name" value="AAA+_ATPase"/>
</dbReference>
<keyword evidence="3" id="KW-0175">Coiled coil</keyword>
<dbReference type="InterPro" id="IPR002078">
    <property type="entry name" value="Sigma_54_int"/>
</dbReference>
<dbReference type="SMART" id="SM01080">
    <property type="entry name" value="CHASE2"/>
    <property type="match status" value="1"/>
</dbReference>
<protein>
    <submittedName>
        <fullName evidence="6">Sigma-54 factor interaction domain-containing protein</fullName>
    </submittedName>
</protein>
<dbReference type="Pfam" id="PF25601">
    <property type="entry name" value="AAA_lid_14"/>
    <property type="match status" value="1"/>
</dbReference>
<dbReference type="EMBL" id="CAJNBJ010000001">
    <property type="protein sequence ID" value="CAE6693998.1"/>
    <property type="molecule type" value="Genomic_DNA"/>
</dbReference>
<dbReference type="SMART" id="SM00382">
    <property type="entry name" value="AAA"/>
    <property type="match status" value="1"/>
</dbReference>
<keyword evidence="1" id="KW-0547">Nucleotide-binding</keyword>
<evidence type="ECO:0000259" key="5">
    <source>
        <dbReference type="PROSITE" id="PS50045"/>
    </source>
</evidence>
<feature type="transmembrane region" description="Helical" evidence="4">
    <location>
        <begin position="379"/>
        <end position="401"/>
    </location>
</feature>
<evidence type="ECO:0000256" key="1">
    <source>
        <dbReference type="ARBA" id="ARBA00022741"/>
    </source>
</evidence>
<feature type="domain" description="Sigma-54 factor interaction" evidence="5">
    <location>
        <begin position="519"/>
        <end position="748"/>
    </location>
</feature>
<comment type="caution">
    <text evidence="6">The sequence shown here is derived from an EMBL/GenBank/DDBJ whole genome shotgun (WGS) entry which is preliminary data.</text>
</comment>
<keyword evidence="2" id="KW-0067">ATP-binding</keyword>
<name>A0ABM8QF62_9BACT</name>
<dbReference type="RefSeq" id="WP_213040259.1">
    <property type="nucleotide sequence ID" value="NZ_CAJNBJ010000001.1"/>
</dbReference>
<keyword evidence="4" id="KW-1133">Transmembrane helix</keyword>
<dbReference type="InterPro" id="IPR007890">
    <property type="entry name" value="CHASE2"/>
</dbReference>
<dbReference type="Gene3D" id="1.10.8.60">
    <property type="match status" value="1"/>
</dbReference>
<dbReference type="InterPro" id="IPR058031">
    <property type="entry name" value="AAA_lid_NorR"/>
</dbReference>
<keyword evidence="7" id="KW-1185">Reference proteome</keyword>
<dbReference type="Pfam" id="PF00158">
    <property type="entry name" value="Sigma54_activat"/>
    <property type="match status" value="1"/>
</dbReference>
<keyword evidence="4" id="KW-0472">Membrane</keyword>
<dbReference type="CDD" id="cd00009">
    <property type="entry name" value="AAA"/>
    <property type="match status" value="1"/>
</dbReference>
<dbReference type="Gene3D" id="3.40.50.300">
    <property type="entry name" value="P-loop containing nucleotide triphosphate hydrolases"/>
    <property type="match status" value="1"/>
</dbReference>
<feature type="transmembrane region" description="Helical" evidence="4">
    <location>
        <begin position="351"/>
        <end position="373"/>
    </location>
</feature>
<gene>
    <name evidence="6" type="ORF">NSPZN2_10364</name>
</gene>
<evidence type="ECO:0000313" key="6">
    <source>
        <dbReference type="EMBL" id="CAE6693998.1"/>
    </source>
</evidence>
<dbReference type="InterPro" id="IPR027417">
    <property type="entry name" value="P-loop_NTPase"/>
</dbReference>
<feature type="transmembrane region" description="Helical" evidence="4">
    <location>
        <begin position="12"/>
        <end position="31"/>
    </location>
</feature>
<evidence type="ECO:0000313" key="7">
    <source>
        <dbReference type="Proteomes" id="UP000675880"/>
    </source>
</evidence>
<evidence type="ECO:0000256" key="4">
    <source>
        <dbReference type="SAM" id="Phobius"/>
    </source>
</evidence>
<evidence type="ECO:0000256" key="3">
    <source>
        <dbReference type="SAM" id="Coils"/>
    </source>
</evidence>
<dbReference type="Proteomes" id="UP000675880">
    <property type="component" value="Unassembled WGS sequence"/>
</dbReference>
<reference evidence="6 7" key="1">
    <citation type="submission" date="2021-02" db="EMBL/GenBank/DDBJ databases">
        <authorList>
            <person name="Han P."/>
        </authorList>
    </citation>
    <scope>NUCLEOTIDE SEQUENCE [LARGE SCALE GENOMIC DNA]</scope>
    <source>
        <strain evidence="6">Candidatus Nitrospira sp. ZN2</strain>
    </source>
</reference>
<dbReference type="PANTHER" id="PTHR32071">
    <property type="entry name" value="TRANSCRIPTIONAL REGULATORY PROTEIN"/>
    <property type="match status" value="1"/>
</dbReference>